<organism evidence="20 21">
    <name type="scientific">Amphimedon queenslandica</name>
    <name type="common">Sponge</name>
    <dbReference type="NCBI Taxonomy" id="400682"/>
    <lineage>
        <taxon>Eukaryota</taxon>
        <taxon>Metazoa</taxon>
        <taxon>Porifera</taxon>
        <taxon>Demospongiae</taxon>
        <taxon>Heteroscleromorpha</taxon>
        <taxon>Haplosclerida</taxon>
        <taxon>Niphatidae</taxon>
        <taxon>Amphimedon</taxon>
    </lineage>
</organism>
<dbReference type="FunFam" id="1.10.510.10:FF:001512">
    <property type="entry name" value="Receptor tyrosine-protein kinase erbB-2"/>
    <property type="match status" value="1"/>
</dbReference>
<evidence type="ECO:0000259" key="17">
    <source>
        <dbReference type="PROSITE" id="PS50001"/>
    </source>
</evidence>
<accession>A0AAN0J5J2</accession>
<evidence type="ECO:0000259" key="19">
    <source>
        <dbReference type="PROSITE" id="PS50011"/>
    </source>
</evidence>
<keyword evidence="7 13" id="KW-0067">ATP-binding</keyword>
<dbReference type="SUPFAM" id="SSF52540">
    <property type="entry name" value="P-loop containing nucleoside triphosphate hydrolases"/>
    <property type="match status" value="1"/>
</dbReference>
<name>A0AAN0J5J2_AMPQE</name>
<keyword evidence="15" id="KW-0175">Coiled coil</keyword>
<dbReference type="PROSITE" id="PS50001">
    <property type="entry name" value="SH2"/>
    <property type="match status" value="1"/>
</dbReference>
<evidence type="ECO:0000256" key="2">
    <source>
        <dbReference type="ARBA" id="ARBA00008171"/>
    </source>
</evidence>
<dbReference type="InterPro" id="IPR001245">
    <property type="entry name" value="Ser-Thr/Tyr_kinase_cat_dom"/>
</dbReference>
<evidence type="ECO:0000256" key="12">
    <source>
        <dbReference type="PROSITE-ProRule" id="PRU00192"/>
    </source>
</evidence>
<feature type="region of interest" description="Disordered" evidence="16">
    <location>
        <begin position="592"/>
        <end position="715"/>
    </location>
</feature>
<evidence type="ECO:0000313" key="20">
    <source>
        <dbReference type="EnsemblMetazoa" id="XP_019851988.1"/>
    </source>
</evidence>
<evidence type="ECO:0000256" key="8">
    <source>
        <dbReference type="ARBA" id="ARBA00023136"/>
    </source>
</evidence>
<dbReference type="EC" id="2.7.10.2" evidence="14"/>
<feature type="compositionally biased region" description="Pro residues" evidence="16">
    <location>
        <begin position="595"/>
        <end position="610"/>
    </location>
</feature>
<evidence type="ECO:0000256" key="13">
    <source>
        <dbReference type="PROSITE-ProRule" id="PRU10141"/>
    </source>
</evidence>
<dbReference type="GO" id="GO:0005524">
    <property type="term" value="F:ATP binding"/>
    <property type="evidence" value="ECO:0007669"/>
    <property type="project" value="UniProtKB-UniRule"/>
</dbReference>
<dbReference type="GO" id="GO:0012505">
    <property type="term" value="C:endomembrane system"/>
    <property type="evidence" value="ECO:0007669"/>
    <property type="project" value="UniProtKB-SubCell"/>
</dbReference>
<evidence type="ECO:0000256" key="1">
    <source>
        <dbReference type="ARBA" id="ARBA00004308"/>
    </source>
</evidence>
<keyword evidence="3 12" id="KW-0728">SH3 domain</keyword>
<feature type="coiled-coil region" evidence="15">
    <location>
        <begin position="1268"/>
        <end position="1295"/>
    </location>
</feature>
<dbReference type="Gene3D" id="3.30.200.20">
    <property type="entry name" value="Phosphorylase Kinase, domain 1"/>
    <property type="match status" value="1"/>
</dbReference>
<dbReference type="InterPro" id="IPR008266">
    <property type="entry name" value="Tyr_kinase_AS"/>
</dbReference>
<feature type="compositionally biased region" description="Pro residues" evidence="16">
    <location>
        <begin position="618"/>
        <end position="627"/>
    </location>
</feature>
<dbReference type="Gene3D" id="3.30.505.10">
    <property type="entry name" value="SH2 domain"/>
    <property type="match status" value="1"/>
</dbReference>
<dbReference type="CDD" id="cd00173">
    <property type="entry name" value="SH2"/>
    <property type="match status" value="1"/>
</dbReference>
<evidence type="ECO:0000256" key="11">
    <source>
        <dbReference type="PROSITE-ProRule" id="PRU00191"/>
    </source>
</evidence>
<evidence type="ECO:0000256" key="15">
    <source>
        <dbReference type="SAM" id="Coils"/>
    </source>
</evidence>
<proteinExistence type="inferred from homology"/>
<keyword evidence="8" id="KW-0472">Membrane</keyword>
<evidence type="ECO:0000256" key="10">
    <source>
        <dbReference type="ARBA" id="ARBA00051245"/>
    </source>
</evidence>
<dbReference type="InterPro" id="IPR036860">
    <property type="entry name" value="SH2_dom_sf"/>
</dbReference>
<dbReference type="InterPro" id="IPR020635">
    <property type="entry name" value="Tyr_kinase_cat_dom"/>
</dbReference>
<dbReference type="PRINTS" id="PR00109">
    <property type="entry name" value="TYRKINASE"/>
</dbReference>
<dbReference type="InterPro" id="IPR027417">
    <property type="entry name" value="P-loop_NTPase"/>
</dbReference>
<dbReference type="SMART" id="SM00219">
    <property type="entry name" value="TyrKc"/>
    <property type="match status" value="1"/>
</dbReference>
<reference evidence="21" key="1">
    <citation type="journal article" date="2010" name="Nature">
        <title>The Amphimedon queenslandica genome and the evolution of animal complexity.</title>
        <authorList>
            <person name="Srivastava M."/>
            <person name="Simakov O."/>
            <person name="Chapman J."/>
            <person name="Fahey B."/>
            <person name="Gauthier M.E."/>
            <person name="Mitros T."/>
            <person name="Richards G.S."/>
            <person name="Conaco C."/>
            <person name="Dacre M."/>
            <person name="Hellsten U."/>
            <person name="Larroux C."/>
            <person name="Putnam N.H."/>
            <person name="Stanke M."/>
            <person name="Adamska M."/>
            <person name="Darling A."/>
            <person name="Degnan S.M."/>
            <person name="Oakley T.H."/>
            <person name="Plachetzki D.C."/>
            <person name="Zhai Y."/>
            <person name="Adamski M."/>
            <person name="Calcino A."/>
            <person name="Cummins S.F."/>
            <person name="Goodstein D.M."/>
            <person name="Harris C."/>
            <person name="Jackson D.J."/>
            <person name="Leys S.P."/>
            <person name="Shu S."/>
            <person name="Woodcroft B.J."/>
            <person name="Vervoort M."/>
            <person name="Kosik K.S."/>
            <person name="Manning G."/>
            <person name="Degnan B.M."/>
            <person name="Rokhsar D.S."/>
        </authorList>
    </citation>
    <scope>NUCLEOTIDE SEQUENCE [LARGE SCALE GENOMIC DNA]</scope>
</reference>
<keyword evidence="5 13" id="KW-0547">Nucleotide-binding</keyword>
<feature type="compositionally biased region" description="Pro residues" evidence="16">
    <location>
        <begin position="702"/>
        <end position="711"/>
    </location>
</feature>
<dbReference type="InterPro" id="IPR017441">
    <property type="entry name" value="Protein_kinase_ATP_BS"/>
</dbReference>
<dbReference type="GO" id="GO:0004715">
    <property type="term" value="F:non-membrane spanning protein tyrosine kinase activity"/>
    <property type="evidence" value="ECO:0007669"/>
    <property type="project" value="UniProtKB-EC"/>
</dbReference>
<dbReference type="Pfam" id="PF07714">
    <property type="entry name" value="PK_Tyr_Ser-Thr"/>
    <property type="match status" value="1"/>
</dbReference>
<dbReference type="Pfam" id="PF00017">
    <property type="entry name" value="SH2"/>
    <property type="match status" value="1"/>
</dbReference>
<evidence type="ECO:0000313" key="21">
    <source>
        <dbReference type="Proteomes" id="UP000007879"/>
    </source>
</evidence>
<keyword evidence="11" id="KW-0727">SH2 domain</keyword>
<dbReference type="SUPFAM" id="SSF50044">
    <property type="entry name" value="SH3-domain"/>
    <property type="match status" value="1"/>
</dbReference>
<comment type="subcellular location">
    <subcellularLocation>
        <location evidence="1">Endomembrane system</location>
    </subcellularLocation>
</comment>
<dbReference type="PROSITE" id="PS00109">
    <property type="entry name" value="PROTEIN_KINASE_TYR"/>
    <property type="match status" value="1"/>
</dbReference>
<dbReference type="PROSITE" id="PS50002">
    <property type="entry name" value="SH3"/>
    <property type="match status" value="1"/>
</dbReference>
<dbReference type="GO" id="GO:0048468">
    <property type="term" value="P:cell development"/>
    <property type="evidence" value="ECO:0007669"/>
    <property type="project" value="UniProtKB-ARBA"/>
</dbReference>
<feature type="domain" description="Protein kinase" evidence="19">
    <location>
        <begin position="195"/>
        <end position="465"/>
    </location>
</feature>
<dbReference type="Gene3D" id="1.10.510.10">
    <property type="entry name" value="Transferase(Phosphotransferase) domain 1"/>
    <property type="match status" value="1"/>
</dbReference>
<feature type="region of interest" description="Disordered" evidence="16">
    <location>
        <begin position="1160"/>
        <end position="1179"/>
    </location>
</feature>
<dbReference type="InterPro" id="IPR001452">
    <property type="entry name" value="SH3_domain"/>
</dbReference>
<dbReference type="EnsemblMetazoa" id="XM_019996429.1">
    <property type="protein sequence ID" value="XP_019851988.1"/>
    <property type="gene ID" value="LOC100633808"/>
</dbReference>
<reference evidence="20" key="2">
    <citation type="submission" date="2024-06" db="UniProtKB">
        <authorList>
            <consortium name="EnsemblMetazoa"/>
        </authorList>
    </citation>
    <scope>IDENTIFICATION</scope>
</reference>
<feature type="binding site" evidence="13">
    <location>
        <position position="222"/>
    </location>
    <ligand>
        <name>ATP</name>
        <dbReference type="ChEBI" id="CHEBI:30616"/>
    </ligand>
</feature>
<dbReference type="InterPro" id="IPR000980">
    <property type="entry name" value="SH2"/>
</dbReference>
<feature type="compositionally biased region" description="Low complexity" evidence="16">
    <location>
        <begin position="1160"/>
        <end position="1175"/>
    </location>
</feature>
<keyword evidence="21" id="KW-1185">Reference proteome</keyword>
<sequence length="1382" mass="152831">MEEEEVTVLPGSICFAAMTDKEPSPAEEREKLSFKKGDVLTIVNYNKTESVVSNSEGTVGVVPTSSLTLRSPVSLSPMIWYHCCTRDEAEGLLDKSIEGQFLVRPSQTSDSVYAISVSTNGLIQHYLIASSAKNNQLTLDGKEYFSSLPELIQFYGNCSSHDPKLSQPLLSKELLKYYVDKQELKESWGLTPDDLEILKSVGKGEFGEVNAGVYRGYQVAVKTIFDKKDESPEMQSFVQEAAILTHLRHKNIVQLVGVVFENLTMKHIVLEFMSKGSVGKYLATRGRSVVAQNELLNISRDICEGMIYVSSRGFVHRDLAARNILLNYNGQAKISDFGLARKVDAHAPHEEVKFPIKWTAPEGLKDKIFSEKSDVWSFGVCLWEVYSFGRVPYPSIVSYTDSLKTDNNSNNLSEDVLEQIEDGYIMDPPDNCPSGVYSIMKNCWSLDPETRPDFRTLRALLSKSFGESKTPCSSPSPARKAIIATNEKVKELLSGPVASKIYLEAPAKQSTILHLANLVMIGPRGGGKTSLLRCLCGNQFRQREDPTTRFYWSSHYYKLVSHRTWEANPKGLAYDNELSCVVINNLLKDAKSLETPPPLPPMRQSPPTHPRPTSVQLPAPPLLPPRPPSHRMSMLLESTSAGDASSDQPMKSSGSHPEGLNTIPPKEKKPLKRRFSFNRLFRKSSTGSVDKKDAVLEEATTTPPPSPPLPPRQRLCSADNVISSKSSSLPEATFISAIPDNLMTQLKEKINDCANGTLPPEVYGRVIDTPTFPSSSLFKSLLITKSSIILLVFDTSHDNPVPDILSELNSLFTLPLSPVSIILVGTHSDKHPTHSVAKQQLDKVRQTLRATPYGKYLASGAFIVSCSSVFDQSTIEDVKKYVTDMVKSKCRKEVPLKWLRCLRRFQSLSSNGQYFISLTEAESIIKEVCMIKNGEEEVREILLFLHDNLVILYCPQLKSMENTIITDPAWFLGTASKLLGLDVSPSGNGVHPDLKADYHLALTQGALTDALLEHLCPSVPRSVKQELLLLLQSLELAVIHSMRQISLSESDRSSHSSPIPSPTLSLVSSSNTITGILIPSIINESLPPNISPSSLETIYFLSPDNADSSLVFLRLLVRCLSAHSSCYSLYKDAGCFLINPQTMLLVRRHPDQAISVSLHPSYNSGSSPSLSPLSSTEALRPSPPSIETALTVLMFIKPALDNICQVWTSGTQYLQAFKCDCTSNFHYMIVDEFVTSPMSSLKCQRGTILTPPILSAPWFGEEIQKGRQFSLEKVIKEEEQQEEEEEEDNDELVNATDIDLITEALQSSWTVLGDAIGASPAELDQLKNAPDTKTEELFRQLCSSHLQSSPFLDLVSNLDDIGHAEVADSLIDFRMKTSGIAL</sequence>
<evidence type="ECO:0000256" key="4">
    <source>
        <dbReference type="ARBA" id="ARBA00022679"/>
    </source>
</evidence>
<evidence type="ECO:0000256" key="7">
    <source>
        <dbReference type="ARBA" id="ARBA00022840"/>
    </source>
</evidence>
<evidence type="ECO:0000259" key="18">
    <source>
        <dbReference type="PROSITE" id="PS50002"/>
    </source>
</evidence>
<dbReference type="PROSITE" id="PS00107">
    <property type="entry name" value="PROTEIN_KINASE_ATP"/>
    <property type="match status" value="1"/>
</dbReference>
<dbReference type="GO" id="GO:0050793">
    <property type="term" value="P:regulation of developmental process"/>
    <property type="evidence" value="ECO:0007669"/>
    <property type="project" value="UniProtKB-ARBA"/>
</dbReference>
<feature type="compositionally biased region" description="Polar residues" evidence="16">
    <location>
        <begin position="636"/>
        <end position="655"/>
    </location>
</feature>
<comment type="similarity">
    <text evidence="14">Belongs to the protein kinase superfamily. Tyr protein kinase family.</text>
</comment>
<evidence type="ECO:0000256" key="3">
    <source>
        <dbReference type="ARBA" id="ARBA00022443"/>
    </source>
</evidence>
<dbReference type="InterPro" id="IPR050198">
    <property type="entry name" value="Non-receptor_tyrosine_kinases"/>
</dbReference>
<dbReference type="SUPFAM" id="SSF55550">
    <property type="entry name" value="SH2 domain"/>
    <property type="match status" value="1"/>
</dbReference>
<dbReference type="KEGG" id="aqu:100633808"/>
<dbReference type="PROSITE" id="PS50011">
    <property type="entry name" value="PROTEIN_KINASE_DOM"/>
    <property type="match status" value="1"/>
</dbReference>
<comment type="similarity">
    <text evidence="2">Belongs to the protein kinase superfamily. TKL Ser/Thr protein kinase family. ROCO subfamily.</text>
</comment>
<dbReference type="PANTHER" id="PTHR24418">
    <property type="entry name" value="TYROSINE-PROTEIN KINASE"/>
    <property type="match status" value="1"/>
</dbReference>
<dbReference type="InterPro" id="IPR036028">
    <property type="entry name" value="SH3-like_dom_sf"/>
</dbReference>
<evidence type="ECO:0000256" key="14">
    <source>
        <dbReference type="RuleBase" id="RU362096"/>
    </source>
</evidence>
<evidence type="ECO:0000256" key="16">
    <source>
        <dbReference type="SAM" id="MobiDB-lite"/>
    </source>
</evidence>
<dbReference type="InterPro" id="IPR011009">
    <property type="entry name" value="Kinase-like_dom_sf"/>
</dbReference>
<dbReference type="InterPro" id="IPR000719">
    <property type="entry name" value="Prot_kinase_dom"/>
</dbReference>
<evidence type="ECO:0000256" key="6">
    <source>
        <dbReference type="ARBA" id="ARBA00022777"/>
    </source>
</evidence>
<feature type="domain" description="SH2" evidence="17">
    <location>
        <begin position="79"/>
        <end position="169"/>
    </location>
</feature>
<evidence type="ECO:0000256" key="5">
    <source>
        <dbReference type="ARBA" id="ARBA00022741"/>
    </source>
</evidence>
<protein>
    <recommendedName>
        <fullName evidence="14">Tyrosine-protein kinase</fullName>
        <ecNumber evidence="14">2.7.10.2</ecNumber>
    </recommendedName>
</protein>
<feature type="domain" description="SH3" evidence="18">
    <location>
        <begin position="10"/>
        <end position="72"/>
    </location>
</feature>
<keyword evidence="9 14" id="KW-0829">Tyrosine-protein kinase</keyword>
<evidence type="ECO:0000256" key="9">
    <source>
        <dbReference type="ARBA" id="ARBA00023137"/>
    </source>
</evidence>
<comment type="catalytic activity">
    <reaction evidence="10 14">
        <text>L-tyrosyl-[protein] + ATP = O-phospho-L-tyrosyl-[protein] + ADP + H(+)</text>
        <dbReference type="Rhea" id="RHEA:10596"/>
        <dbReference type="Rhea" id="RHEA-COMP:10136"/>
        <dbReference type="Rhea" id="RHEA-COMP:20101"/>
        <dbReference type="ChEBI" id="CHEBI:15378"/>
        <dbReference type="ChEBI" id="CHEBI:30616"/>
        <dbReference type="ChEBI" id="CHEBI:46858"/>
        <dbReference type="ChEBI" id="CHEBI:61978"/>
        <dbReference type="ChEBI" id="CHEBI:456216"/>
        <dbReference type="EC" id="2.7.10.2"/>
    </reaction>
</comment>
<dbReference type="SUPFAM" id="SSF56112">
    <property type="entry name" value="Protein kinase-like (PK-like)"/>
    <property type="match status" value="1"/>
</dbReference>
<dbReference type="GeneID" id="100633808"/>
<keyword evidence="6 14" id="KW-0418">Kinase</keyword>
<dbReference type="Gene3D" id="3.40.50.300">
    <property type="entry name" value="P-loop containing nucleotide triphosphate hydrolases"/>
    <property type="match status" value="2"/>
</dbReference>
<dbReference type="RefSeq" id="XP_019851988.1">
    <property type="nucleotide sequence ID" value="XM_019996429.1"/>
</dbReference>
<feature type="compositionally biased region" description="Basic residues" evidence="16">
    <location>
        <begin position="669"/>
        <end position="682"/>
    </location>
</feature>
<dbReference type="SMART" id="SM00252">
    <property type="entry name" value="SH2"/>
    <property type="match status" value="1"/>
</dbReference>
<keyword evidence="4 14" id="KW-0808">Transferase</keyword>
<dbReference type="Proteomes" id="UP000007879">
    <property type="component" value="Unassembled WGS sequence"/>
</dbReference>